<proteinExistence type="predicted"/>
<sequence>QETNLKETLTSLRSGQAGGFLCHIGLTVTKSRTNRNGTVVYRDRSEFTRSAETPEKKATTQVKLTKLASSFIKIISEKELIHRDNATGYDALGASQRSVNDS</sequence>
<comment type="caution">
    <text evidence="1">The sequence shown here is derived from an EMBL/GenBank/DDBJ whole genome shotgun (WGS) entry which is preliminary data.</text>
</comment>
<dbReference type="EMBL" id="CAJVPW010020485">
    <property type="protein sequence ID" value="CAG8689309.1"/>
    <property type="molecule type" value="Genomic_DNA"/>
</dbReference>
<keyword evidence="2" id="KW-1185">Reference proteome</keyword>
<feature type="non-terminal residue" evidence="1">
    <location>
        <position position="1"/>
    </location>
</feature>
<gene>
    <name evidence="1" type="ORF">SPELUC_LOCUS10662</name>
</gene>
<feature type="non-terminal residue" evidence="1">
    <location>
        <position position="102"/>
    </location>
</feature>
<evidence type="ECO:0000313" key="1">
    <source>
        <dbReference type="EMBL" id="CAG8689309.1"/>
    </source>
</evidence>
<dbReference type="Proteomes" id="UP000789366">
    <property type="component" value="Unassembled WGS sequence"/>
</dbReference>
<organism evidence="1 2">
    <name type="scientific">Cetraspora pellucida</name>
    <dbReference type="NCBI Taxonomy" id="1433469"/>
    <lineage>
        <taxon>Eukaryota</taxon>
        <taxon>Fungi</taxon>
        <taxon>Fungi incertae sedis</taxon>
        <taxon>Mucoromycota</taxon>
        <taxon>Glomeromycotina</taxon>
        <taxon>Glomeromycetes</taxon>
        <taxon>Diversisporales</taxon>
        <taxon>Gigasporaceae</taxon>
        <taxon>Cetraspora</taxon>
    </lineage>
</organism>
<evidence type="ECO:0000313" key="2">
    <source>
        <dbReference type="Proteomes" id="UP000789366"/>
    </source>
</evidence>
<accession>A0ACA9P8F0</accession>
<name>A0ACA9P8F0_9GLOM</name>
<protein>
    <submittedName>
        <fullName evidence="1">2024_t:CDS:1</fullName>
    </submittedName>
</protein>
<reference evidence="1" key="1">
    <citation type="submission" date="2021-06" db="EMBL/GenBank/DDBJ databases">
        <authorList>
            <person name="Kallberg Y."/>
            <person name="Tangrot J."/>
            <person name="Rosling A."/>
        </authorList>
    </citation>
    <scope>NUCLEOTIDE SEQUENCE</scope>
    <source>
        <strain evidence="1">28 12/20/2015</strain>
    </source>
</reference>